<evidence type="ECO:0000256" key="3">
    <source>
        <dbReference type="ARBA" id="ARBA00023125"/>
    </source>
</evidence>
<sequence>MKQHIVYYGRISTTDGQTAATQHEEAAKLGIKSNLVFIDEGVSGYHVAPEDRPEWVKCFLAIRDGDVLVVRWLDRISRRYDELARVMRALMEKGVIVRCTLNGMEFDGSTTDPLKKATRDALLAFIQAQGEVDYLNRKEMQRRGIDRAMREEPEKYRGRARAADAATVEAWRQERKASIEATAAEFGISPATVKRYRAEVQGAASKPTKAAETGRGEANAGA</sequence>
<protein>
    <submittedName>
        <fullName evidence="7">Recombinase family protein</fullName>
    </submittedName>
</protein>
<proteinExistence type="inferred from homology"/>
<dbReference type="PROSITE" id="PS51736">
    <property type="entry name" value="RECOMBINASES_3"/>
    <property type="match status" value="1"/>
</dbReference>
<dbReference type="PANTHER" id="PTHR30461">
    <property type="entry name" value="DNA-INVERTASE FROM LAMBDOID PROPHAGE"/>
    <property type="match status" value="1"/>
</dbReference>
<evidence type="ECO:0000256" key="5">
    <source>
        <dbReference type="SAM" id="MobiDB-lite"/>
    </source>
</evidence>
<dbReference type="SMART" id="SM00857">
    <property type="entry name" value="Resolvase"/>
    <property type="match status" value="1"/>
</dbReference>
<organism evidence="7 8">
    <name type="scientific">Massilia agilis</name>
    <dbReference type="NCBI Taxonomy" id="1811226"/>
    <lineage>
        <taxon>Bacteria</taxon>
        <taxon>Pseudomonadati</taxon>
        <taxon>Pseudomonadota</taxon>
        <taxon>Betaproteobacteria</taxon>
        <taxon>Burkholderiales</taxon>
        <taxon>Oxalobacteraceae</taxon>
        <taxon>Telluria group</taxon>
        <taxon>Massilia</taxon>
    </lineage>
</organism>
<dbReference type="PANTHER" id="PTHR30461:SF26">
    <property type="entry name" value="RESOLVASE HOMOLOG YNEB"/>
    <property type="match status" value="1"/>
</dbReference>
<dbReference type="RefSeq" id="WP_258824019.1">
    <property type="nucleotide sequence ID" value="NZ_JANUHB010000005.1"/>
</dbReference>
<dbReference type="InterPro" id="IPR036162">
    <property type="entry name" value="Resolvase-like_N_sf"/>
</dbReference>
<gene>
    <name evidence="7" type="ORF">NX774_19915</name>
</gene>
<evidence type="ECO:0000256" key="4">
    <source>
        <dbReference type="ARBA" id="ARBA00023172"/>
    </source>
</evidence>
<feature type="region of interest" description="Disordered" evidence="5">
    <location>
        <begin position="201"/>
        <end position="222"/>
    </location>
</feature>
<keyword evidence="3" id="KW-0238">DNA-binding</keyword>
<dbReference type="InterPro" id="IPR006118">
    <property type="entry name" value="Recombinase_CS"/>
</dbReference>
<evidence type="ECO:0000256" key="1">
    <source>
        <dbReference type="ARBA" id="ARBA00009913"/>
    </source>
</evidence>
<dbReference type="Gene3D" id="3.40.50.1390">
    <property type="entry name" value="Resolvase, N-terminal catalytic domain"/>
    <property type="match status" value="1"/>
</dbReference>
<dbReference type="PROSITE" id="PS00398">
    <property type="entry name" value="RECOMBINASES_2"/>
    <property type="match status" value="1"/>
</dbReference>
<dbReference type="InterPro" id="IPR050639">
    <property type="entry name" value="SSR_resolvase"/>
</dbReference>
<name>A0ABT2DFT8_9BURK</name>
<keyword evidence="2" id="KW-0229">DNA integration</keyword>
<evidence type="ECO:0000313" key="7">
    <source>
        <dbReference type="EMBL" id="MCS0810195.1"/>
    </source>
</evidence>
<dbReference type="SUPFAM" id="SSF53041">
    <property type="entry name" value="Resolvase-like"/>
    <property type="match status" value="1"/>
</dbReference>
<dbReference type="CDD" id="cd03768">
    <property type="entry name" value="SR_ResInv"/>
    <property type="match status" value="1"/>
</dbReference>
<evidence type="ECO:0000259" key="6">
    <source>
        <dbReference type="PROSITE" id="PS51736"/>
    </source>
</evidence>
<comment type="similarity">
    <text evidence="1">Belongs to the site-specific recombinase resolvase family.</text>
</comment>
<keyword evidence="4" id="KW-0233">DNA recombination</keyword>
<reference evidence="7 8" key="1">
    <citation type="submission" date="2022-08" db="EMBL/GenBank/DDBJ databases">
        <title>Reclassification of Massilia species as members of the genera Telluria, Duganella, Pseudoduganella, Mokoshia gen. nov. and Zemynaea gen. nov. using orthogonal and non-orthogonal genome-based approaches.</title>
        <authorList>
            <person name="Bowman J.P."/>
        </authorList>
    </citation>
    <scope>NUCLEOTIDE SEQUENCE [LARGE SCALE GENOMIC DNA]</scope>
    <source>
        <strain evidence="7 8">JCM 31605</strain>
    </source>
</reference>
<evidence type="ECO:0000313" key="8">
    <source>
        <dbReference type="Proteomes" id="UP001206126"/>
    </source>
</evidence>
<dbReference type="Proteomes" id="UP001206126">
    <property type="component" value="Unassembled WGS sequence"/>
</dbReference>
<feature type="domain" description="Resolvase/invertase-type recombinase catalytic" evidence="6">
    <location>
        <begin position="4"/>
        <end position="152"/>
    </location>
</feature>
<dbReference type="Pfam" id="PF00239">
    <property type="entry name" value="Resolvase"/>
    <property type="match status" value="1"/>
</dbReference>
<comment type="caution">
    <text evidence="7">The sequence shown here is derived from an EMBL/GenBank/DDBJ whole genome shotgun (WGS) entry which is preliminary data.</text>
</comment>
<evidence type="ECO:0000256" key="2">
    <source>
        <dbReference type="ARBA" id="ARBA00022908"/>
    </source>
</evidence>
<dbReference type="InterPro" id="IPR006119">
    <property type="entry name" value="Resolv_N"/>
</dbReference>
<keyword evidence="8" id="KW-1185">Reference proteome</keyword>
<dbReference type="EMBL" id="JANUHB010000005">
    <property type="protein sequence ID" value="MCS0810195.1"/>
    <property type="molecule type" value="Genomic_DNA"/>
</dbReference>
<accession>A0ABT2DFT8</accession>